<comment type="caution">
    <text evidence="2">The sequence shown here is derived from an EMBL/GenBank/DDBJ whole genome shotgun (WGS) entry which is preliminary data.</text>
</comment>
<evidence type="ECO:0000313" key="1">
    <source>
        <dbReference type="EMBL" id="SKC10021.1"/>
    </source>
</evidence>
<dbReference type="AlphaFoldDB" id="A0AAX2IRC9"/>
<dbReference type="RefSeq" id="WP_079467037.1">
    <property type="nucleotide sequence ID" value="NZ_CP033934.1"/>
</dbReference>
<proteinExistence type="predicted"/>
<sequence>MSDRRKQRMKRILQNTFMTKRLRIFCGPNSFGKSTLFLEFIKKFNSGLFVNSDNIESEISEKKFLDQSSFNLDLTQTDLLFESNF</sequence>
<evidence type="ECO:0000313" key="4">
    <source>
        <dbReference type="Proteomes" id="UP000251937"/>
    </source>
</evidence>
<gene>
    <name evidence="2" type="ORF">NCTC11212_04098</name>
    <name evidence="1" type="ORF">SAMN05421800_13121</name>
</gene>
<dbReference type="KEGG" id="cbp:EB354_03970"/>
<reference evidence="1 3" key="1">
    <citation type="submission" date="2017-02" db="EMBL/GenBank/DDBJ databases">
        <authorList>
            <person name="Varghese N."/>
            <person name="Submissions S."/>
        </authorList>
    </citation>
    <scope>NUCLEOTIDE SEQUENCE [LARGE SCALE GENOMIC DNA]</scope>
    <source>
        <strain evidence="1 3">DSM 16775</strain>
    </source>
</reference>
<name>A0AAX2IRC9_9FLAO</name>
<accession>A0AAX2IRC9</accession>
<keyword evidence="3" id="KW-1185">Reference proteome</keyword>
<dbReference type="Proteomes" id="UP000251937">
    <property type="component" value="Unassembled WGS sequence"/>
</dbReference>
<reference evidence="2 4" key="2">
    <citation type="submission" date="2018-06" db="EMBL/GenBank/DDBJ databases">
        <authorList>
            <consortium name="Pathogen Informatics"/>
            <person name="Doyle S."/>
        </authorList>
    </citation>
    <scope>NUCLEOTIDE SEQUENCE [LARGE SCALE GENOMIC DNA]</scope>
    <source>
        <strain evidence="2 4">NCTC11212</strain>
    </source>
</reference>
<evidence type="ECO:0000313" key="3">
    <source>
        <dbReference type="Proteomes" id="UP000190669"/>
    </source>
</evidence>
<dbReference type="Proteomes" id="UP000190669">
    <property type="component" value="Unassembled WGS sequence"/>
</dbReference>
<dbReference type="EMBL" id="UAVR01000024">
    <property type="protein sequence ID" value="SQA92512.1"/>
    <property type="molecule type" value="Genomic_DNA"/>
</dbReference>
<dbReference type="EMBL" id="FUZE01000031">
    <property type="protein sequence ID" value="SKC10021.1"/>
    <property type="molecule type" value="Genomic_DNA"/>
</dbReference>
<evidence type="ECO:0000313" key="2">
    <source>
        <dbReference type="EMBL" id="SQA92512.1"/>
    </source>
</evidence>
<protein>
    <submittedName>
        <fullName evidence="2">Uncharacterized protein conserved in bacteria</fullName>
    </submittedName>
</protein>
<organism evidence="2 4">
    <name type="scientific">Chryseobacterium balustinum</name>
    <dbReference type="NCBI Taxonomy" id="246"/>
    <lineage>
        <taxon>Bacteria</taxon>
        <taxon>Pseudomonadati</taxon>
        <taxon>Bacteroidota</taxon>
        <taxon>Flavobacteriia</taxon>
        <taxon>Flavobacteriales</taxon>
        <taxon>Weeksellaceae</taxon>
        <taxon>Chryseobacterium group</taxon>
        <taxon>Chryseobacterium</taxon>
    </lineage>
</organism>